<organism evidence="2 3">
    <name type="scientific">Blepharisma stoltei</name>
    <dbReference type="NCBI Taxonomy" id="1481888"/>
    <lineage>
        <taxon>Eukaryota</taxon>
        <taxon>Sar</taxon>
        <taxon>Alveolata</taxon>
        <taxon>Ciliophora</taxon>
        <taxon>Postciliodesmatophora</taxon>
        <taxon>Heterotrichea</taxon>
        <taxon>Heterotrichida</taxon>
        <taxon>Blepharismidae</taxon>
        <taxon>Blepharisma</taxon>
    </lineage>
</organism>
<reference evidence="2" key="1">
    <citation type="submission" date="2021-09" db="EMBL/GenBank/DDBJ databases">
        <authorList>
            <consortium name="AG Swart"/>
            <person name="Singh M."/>
            <person name="Singh A."/>
            <person name="Seah K."/>
            <person name="Emmerich C."/>
        </authorList>
    </citation>
    <scope>NUCLEOTIDE SEQUENCE</scope>
    <source>
        <strain evidence="2">ATCC30299</strain>
    </source>
</reference>
<sequence length="186" mass="21546">MDINENITLHVIEKLRRIIMRESLFYLGFFAAFSIFFTCLLQKEILLLYLIIFSPIFILGIVGFRVSKTENILRISLFGIYVRVLKYITIFIILGLCLEFLRFISRDHHYASEWEISISPQGKTVNPCLIMGYFFGLFCLSHITDTHVSALKTMILQMPPVSDPIIQESSESTAQYIQMQPYPSES</sequence>
<evidence type="ECO:0000256" key="1">
    <source>
        <dbReference type="SAM" id="Phobius"/>
    </source>
</evidence>
<keyword evidence="1" id="KW-0812">Transmembrane</keyword>
<keyword evidence="1" id="KW-0472">Membrane</keyword>
<feature type="transmembrane region" description="Helical" evidence="1">
    <location>
        <begin position="24"/>
        <end position="41"/>
    </location>
</feature>
<evidence type="ECO:0000313" key="2">
    <source>
        <dbReference type="EMBL" id="CAG9319469.1"/>
    </source>
</evidence>
<name>A0AAU9JCP9_9CILI</name>
<evidence type="ECO:0000313" key="3">
    <source>
        <dbReference type="Proteomes" id="UP001162131"/>
    </source>
</evidence>
<dbReference type="Proteomes" id="UP001162131">
    <property type="component" value="Unassembled WGS sequence"/>
</dbReference>
<accession>A0AAU9JCP9</accession>
<keyword evidence="1" id="KW-1133">Transmembrane helix</keyword>
<gene>
    <name evidence="2" type="ORF">BSTOLATCC_MIC24022</name>
</gene>
<feature type="transmembrane region" description="Helical" evidence="1">
    <location>
        <begin position="84"/>
        <end position="104"/>
    </location>
</feature>
<comment type="caution">
    <text evidence="2">The sequence shown here is derived from an EMBL/GenBank/DDBJ whole genome shotgun (WGS) entry which is preliminary data.</text>
</comment>
<proteinExistence type="predicted"/>
<feature type="transmembrane region" description="Helical" evidence="1">
    <location>
        <begin position="124"/>
        <end position="144"/>
    </location>
</feature>
<protein>
    <submittedName>
        <fullName evidence="2">Uncharacterized protein</fullName>
    </submittedName>
</protein>
<feature type="transmembrane region" description="Helical" evidence="1">
    <location>
        <begin position="47"/>
        <end position="64"/>
    </location>
</feature>
<dbReference type="AlphaFoldDB" id="A0AAU9JCP9"/>
<keyword evidence="3" id="KW-1185">Reference proteome</keyword>
<dbReference type="EMBL" id="CAJZBQ010000023">
    <property type="protein sequence ID" value="CAG9319469.1"/>
    <property type="molecule type" value="Genomic_DNA"/>
</dbReference>